<dbReference type="GO" id="GO:0042254">
    <property type="term" value="P:ribosome biogenesis"/>
    <property type="evidence" value="ECO:0007669"/>
    <property type="project" value="UniProtKB-KW"/>
</dbReference>
<evidence type="ECO:0000256" key="2">
    <source>
        <dbReference type="ARBA" id="ARBA00010077"/>
    </source>
</evidence>
<dbReference type="GO" id="GO:0005634">
    <property type="term" value="C:nucleus"/>
    <property type="evidence" value="ECO:0007669"/>
    <property type="project" value="UniProtKB-SubCell"/>
</dbReference>
<accession>A0A061H4Z0</accession>
<feature type="compositionally biased region" description="Basic and acidic residues" evidence="6">
    <location>
        <begin position="177"/>
        <end position="214"/>
    </location>
</feature>
<evidence type="ECO:0000256" key="4">
    <source>
        <dbReference type="ARBA" id="ARBA00023242"/>
    </source>
</evidence>
<keyword evidence="4 5" id="KW-0539">Nucleus</keyword>
<evidence type="ECO:0000313" key="8">
    <source>
        <dbReference type="Proteomes" id="UP000053664"/>
    </source>
</evidence>
<evidence type="ECO:0000256" key="6">
    <source>
        <dbReference type="SAM" id="MobiDB-lite"/>
    </source>
</evidence>
<comment type="similarity">
    <text evidence="2 5">Belongs to the RRS1 family.</text>
</comment>
<comment type="function">
    <text evidence="5">Involved in ribosomal large subunit assembly.</text>
</comment>
<dbReference type="EMBL" id="KE361636">
    <property type="protein sequence ID" value="EPQ27982.1"/>
    <property type="molecule type" value="Genomic_DNA"/>
</dbReference>
<dbReference type="KEGG" id="pfp:PFL1_04309"/>
<feature type="region of interest" description="Disordered" evidence="6">
    <location>
        <begin position="177"/>
        <end position="331"/>
    </location>
</feature>
<dbReference type="Pfam" id="PF04939">
    <property type="entry name" value="RRS1"/>
    <property type="match status" value="1"/>
</dbReference>
<dbReference type="OrthoDB" id="28455at2759"/>
<dbReference type="HOGENOM" id="CLU_065163_1_0_1"/>
<name>A0A061H4Z0_9BASI</name>
<gene>
    <name evidence="7" type="ORF">PFL1_04309</name>
</gene>
<dbReference type="InterPro" id="IPR007023">
    <property type="entry name" value="Ribosom_reg"/>
</dbReference>
<evidence type="ECO:0000256" key="1">
    <source>
        <dbReference type="ARBA" id="ARBA00004123"/>
    </source>
</evidence>
<evidence type="ECO:0000256" key="3">
    <source>
        <dbReference type="ARBA" id="ARBA00022517"/>
    </source>
</evidence>
<feature type="compositionally biased region" description="Gly residues" evidence="6">
    <location>
        <begin position="358"/>
        <end position="370"/>
    </location>
</feature>
<keyword evidence="3 5" id="KW-0690">Ribosome biogenesis</keyword>
<sequence length="370" mass="39674">MSAATATTASTTTTTVVAPSDTLDGTALAAAAASKYKPTTVEHGNTPITLDVGLLSSFDVNPLTKSYNTDREAYLCSRARNATQALINHIFQLPVSRHPDHGPLAALPRFTTRLPREKSMPKPKPLTKWEKFAKAKGISSKKKDKMVYDEATGEWVPRWGYGGINKKEEDQWIHVLKSGEDADTDPAARARGERKARKLKNESQRLKNEARARAEMASSSKATDTLGGPTNKKTGLGSGSADQIAKAAARQKRKAELEADVLRNRTSTASMGRFDKRLDGETKPKGIKRKFDPAEGDTTAERAQSLALLSKLGKGAPTSSSMRRKMAGQGDDELVNARKAVKFATNGSGINALKGKGRSGAAGGKKGGRK</sequence>
<dbReference type="eggNOG" id="KOG1765">
    <property type="taxonomic scope" value="Eukaryota"/>
</dbReference>
<evidence type="ECO:0000256" key="5">
    <source>
        <dbReference type="RuleBase" id="RU364132"/>
    </source>
</evidence>
<organism evidence="7 8">
    <name type="scientific">Pseudozyma flocculosa PF-1</name>
    <dbReference type="NCBI Taxonomy" id="1277687"/>
    <lineage>
        <taxon>Eukaryota</taxon>
        <taxon>Fungi</taxon>
        <taxon>Dikarya</taxon>
        <taxon>Basidiomycota</taxon>
        <taxon>Ustilaginomycotina</taxon>
        <taxon>Ustilaginomycetes</taxon>
        <taxon>Ustilaginales</taxon>
        <taxon>Ustilaginaceae</taxon>
        <taxon>Pseudozyma</taxon>
    </lineage>
</organism>
<evidence type="ECO:0000313" key="7">
    <source>
        <dbReference type="EMBL" id="EPQ27982.1"/>
    </source>
</evidence>
<feature type="compositionally biased region" description="Basic and acidic residues" evidence="6">
    <location>
        <begin position="254"/>
        <end position="263"/>
    </location>
</feature>
<dbReference type="RefSeq" id="XP_007880026.1">
    <property type="nucleotide sequence ID" value="XM_007881835.1"/>
</dbReference>
<dbReference type="GeneID" id="19318414"/>
<reference evidence="7 8" key="1">
    <citation type="journal article" date="2013" name="Plant Cell">
        <title>The transition from a phytopathogenic smut ancestor to an anamorphic biocontrol agent deciphered by comparative whole-genome analysis.</title>
        <authorList>
            <person name="Lefebvre F."/>
            <person name="Joly D.L."/>
            <person name="Labbe C."/>
            <person name="Teichmann B."/>
            <person name="Linning R."/>
            <person name="Belzile F."/>
            <person name="Bakkeren G."/>
            <person name="Belanger R.R."/>
        </authorList>
    </citation>
    <scope>NUCLEOTIDE SEQUENCE [LARGE SCALE GENOMIC DNA]</scope>
    <source>
        <strain evidence="7 8">PF-1</strain>
    </source>
</reference>
<comment type="subcellular location">
    <subcellularLocation>
        <location evidence="1 5">Nucleus</location>
    </subcellularLocation>
</comment>
<feature type="region of interest" description="Disordered" evidence="6">
    <location>
        <begin position="348"/>
        <end position="370"/>
    </location>
</feature>
<protein>
    <recommendedName>
        <fullName evidence="5">Ribosome biogenesis regulatory protein</fullName>
    </recommendedName>
</protein>
<feature type="compositionally biased region" description="Basic and acidic residues" evidence="6">
    <location>
        <begin position="273"/>
        <end position="293"/>
    </location>
</feature>
<dbReference type="Proteomes" id="UP000053664">
    <property type="component" value="Unassembled WGS sequence"/>
</dbReference>
<proteinExistence type="inferred from homology"/>
<dbReference type="AlphaFoldDB" id="A0A061H4Z0"/>